<feature type="region of interest" description="Disordered" evidence="1">
    <location>
        <begin position="182"/>
        <end position="248"/>
    </location>
</feature>
<organism evidence="3 4">
    <name type="scientific">Paenibacillus sediminis</name>
    <dbReference type="NCBI Taxonomy" id="664909"/>
    <lineage>
        <taxon>Bacteria</taxon>
        <taxon>Bacillati</taxon>
        <taxon>Bacillota</taxon>
        <taxon>Bacilli</taxon>
        <taxon>Bacillales</taxon>
        <taxon>Paenibacillaceae</taxon>
        <taxon>Paenibacillus</taxon>
    </lineage>
</organism>
<keyword evidence="2" id="KW-0732">Signal</keyword>
<feature type="chain" id="PRO_5045717529" description="DUF4247 domain-containing protein" evidence="2">
    <location>
        <begin position="24"/>
        <end position="248"/>
    </location>
</feature>
<dbReference type="EMBL" id="JAGGKP010000001">
    <property type="protein sequence ID" value="MBP1935963.1"/>
    <property type="molecule type" value="Genomic_DNA"/>
</dbReference>
<dbReference type="InterPro" id="IPR025341">
    <property type="entry name" value="DUF4247"/>
</dbReference>
<proteinExistence type="predicted"/>
<accession>A0ABS4H0A8</accession>
<comment type="caution">
    <text evidence="3">The sequence shown here is derived from an EMBL/GenBank/DDBJ whole genome shotgun (WGS) entry which is preliminary data.</text>
</comment>
<evidence type="ECO:0000313" key="3">
    <source>
        <dbReference type="EMBL" id="MBP1935963.1"/>
    </source>
</evidence>
<sequence length="248" mass="27406">MKKRSLFALKIAIIFSLVLSLLSGCGSPDVKDTYPLESVNKDGSSTSYVYRAANKNVPEVASELANQKEPEQISKQDSDRMFLVYKDEMINVQKDPKNPNDALIEVDSIQYVKNNYDSSFLQGYLTATLIGHLFDGLGSLGKYRGYSSADVYKPKTQYHIPTDNDKKLIPPMTVERKGLITRRGMNSDSSSDRVGSGGSIFSKGNTSKGTISRDKDSSKSSIFGSPKRSYSIPKTKSGFGKISRRGRR</sequence>
<dbReference type="Proteomes" id="UP001519273">
    <property type="component" value="Unassembled WGS sequence"/>
</dbReference>
<dbReference type="Pfam" id="PF14042">
    <property type="entry name" value="DUF4247"/>
    <property type="match status" value="1"/>
</dbReference>
<evidence type="ECO:0000256" key="2">
    <source>
        <dbReference type="SAM" id="SignalP"/>
    </source>
</evidence>
<name>A0ABS4H0A8_9BACL</name>
<gene>
    <name evidence="3" type="ORF">J2Z20_000824</name>
</gene>
<feature type="signal peptide" evidence="2">
    <location>
        <begin position="1"/>
        <end position="23"/>
    </location>
</feature>
<reference evidence="3 4" key="1">
    <citation type="submission" date="2021-03" db="EMBL/GenBank/DDBJ databases">
        <title>Genomic Encyclopedia of Type Strains, Phase IV (KMG-IV): sequencing the most valuable type-strain genomes for metagenomic binning, comparative biology and taxonomic classification.</title>
        <authorList>
            <person name="Goeker M."/>
        </authorList>
    </citation>
    <scope>NUCLEOTIDE SEQUENCE [LARGE SCALE GENOMIC DNA]</scope>
    <source>
        <strain evidence="3 4">DSM 23491</strain>
    </source>
</reference>
<keyword evidence="4" id="KW-1185">Reference proteome</keyword>
<evidence type="ECO:0000313" key="4">
    <source>
        <dbReference type="Proteomes" id="UP001519273"/>
    </source>
</evidence>
<evidence type="ECO:0000256" key="1">
    <source>
        <dbReference type="SAM" id="MobiDB-lite"/>
    </source>
</evidence>
<evidence type="ECO:0008006" key="5">
    <source>
        <dbReference type="Google" id="ProtNLM"/>
    </source>
</evidence>
<dbReference type="PROSITE" id="PS51257">
    <property type="entry name" value="PROKAR_LIPOPROTEIN"/>
    <property type="match status" value="1"/>
</dbReference>
<dbReference type="RefSeq" id="WP_209845676.1">
    <property type="nucleotide sequence ID" value="NZ_CBCRVE010000001.1"/>
</dbReference>
<protein>
    <recommendedName>
        <fullName evidence="5">DUF4247 domain-containing protein</fullName>
    </recommendedName>
</protein>